<dbReference type="RefSeq" id="WP_243833794.1">
    <property type="nucleotide sequence ID" value="NZ_SORI01000001.1"/>
</dbReference>
<dbReference type="InterPro" id="IPR027417">
    <property type="entry name" value="P-loop_NTPase"/>
</dbReference>
<evidence type="ECO:0000256" key="2">
    <source>
        <dbReference type="ARBA" id="ARBA00022840"/>
    </source>
</evidence>
<dbReference type="CDD" id="cd02038">
    <property type="entry name" value="FlhG-like"/>
    <property type="match status" value="1"/>
</dbReference>
<evidence type="ECO:0000313" key="5">
    <source>
        <dbReference type="Proteomes" id="UP000295066"/>
    </source>
</evidence>
<keyword evidence="1" id="KW-0547">Nucleotide-binding</keyword>
<dbReference type="GO" id="GO:0051782">
    <property type="term" value="P:negative regulation of cell division"/>
    <property type="evidence" value="ECO:0007669"/>
    <property type="project" value="TreeGrafter"/>
</dbReference>
<dbReference type="Proteomes" id="UP000295066">
    <property type="component" value="Unassembled WGS sequence"/>
</dbReference>
<dbReference type="GO" id="GO:0009898">
    <property type="term" value="C:cytoplasmic side of plasma membrane"/>
    <property type="evidence" value="ECO:0007669"/>
    <property type="project" value="TreeGrafter"/>
</dbReference>
<protein>
    <submittedName>
        <fullName evidence="4">Flagellar biosynthesis protein FlhG</fullName>
    </submittedName>
</protein>
<feature type="domain" description="CobQ/CobB/MinD/ParA nucleotide binding" evidence="3">
    <location>
        <begin position="35"/>
        <end position="250"/>
    </location>
</feature>
<dbReference type="SUPFAM" id="SSF52540">
    <property type="entry name" value="P-loop containing nucleoside triphosphate hydrolases"/>
    <property type="match status" value="1"/>
</dbReference>
<evidence type="ECO:0000256" key="1">
    <source>
        <dbReference type="ARBA" id="ARBA00022741"/>
    </source>
</evidence>
<dbReference type="InterPro" id="IPR025501">
    <property type="entry name" value="MinD_FleN"/>
</dbReference>
<keyword evidence="5" id="KW-1185">Reference proteome</keyword>
<organism evidence="4 5">
    <name type="scientific">Aminivibrio pyruvatiphilus</name>
    <dbReference type="NCBI Taxonomy" id="1005740"/>
    <lineage>
        <taxon>Bacteria</taxon>
        <taxon>Thermotogati</taxon>
        <taxon>Synergistota</taxon>
        <taxon>Synergistia</taxon>
        <taxon>Synergistales</taxon>
        <taxon>Aminobacteriaceae</taxon>
        <taxon>Aminivibrio</taxon>
    </lineage>
</organism>
<name>A0A4R8MGK9_9BACT</name>
<dbReference type="InterPro" id="IPR033875">
    <property type="entry name" value="FlhG"/>
</dbReference>
<sequence length="304" mass="31802">MPDVGTRKGDQAKDLRRIVDMQRRPAGRLTGLRSLAVLSGKGGVGKSNISVNLSLAMAGRGKRVVLLDADLGMANVDLLCGLSPRFNLAHVIRGQKQVRDILLPLGENLSVLPGGPGVRELADLDEEALLNLIDSMSILEGLADVLVIDTGAGIHRNTISFGAASDAVLLVTTPEPTSIRDAYGVLKALVSATAGKTEVTVVVNMAASPEEGEDVADRIRSAASQFLGISPAFGGTVLRDETVPLSVKRRTPLLSAYPDSDASRCIRAVAGKILGLGGEQEPLPPGKGVKSFFFRLARGLGLGQ</sequence>
<keyword evidence="2" id="KW-0067">ATP-binding</keyword>
<keyword evidence="4" id="KW-0966">Cell projection</keyword>
<accession>A0A4R8MGK9</accession>
<keyword evidence="4" id="KW-0282">Flagellum</keyword>
<evidence type="ECO:0000259" key="3">
    <source>
        <dbReference type="Pfam" id="PF01656"/>
    </source>
</evidence>
<gene>
    <name evidence="4" type="ORF">C8D99_101217</name>
</gene>
<dbReference type="EMBL" id="SORI01000001">
    <property type="protein sequence ID" value="TDY65070.1"/>
    <property type="molecule type" value="Genomic_DNA"/>
</dbReference>
<dbReference type="InterPro" id="IPR002586">
    <property type="entry name" value="CobQ/CobB/MinD/ParA_Nub-bd_dom"/>
</dbReference>
<dbReference type="PANTHER" id="PTHR43384">
    <property type="entry name" value="SEPTUM SITE-DETERMINING PROTEIN MIND HOMOLOG, CHLOROPLASTIC-RELATED"/>
    <property type="match status" value="1"/>
</dbReference>
<dbReference type="GO" id="GO:0005524">
    <property type="term" value="F:ATP binding"/>
    <property type="evidence" value="ECO:0007669"/>
    <property type="project" value="UniProtKB-KW"/>
</dbReference>
<dbReference type="AlphaFoldDB" id="A0A4R8MGK9"/>
<dbReference type="Pfam" id="PF01656">
    <property type="entry name" value="CbiA"/>
    <property type="match status" value="1"/>
</dbReference>
<dbReference type="Gene3D" id="3.40.50.300">
    <property type="entry name" value="P-loop containing nucleotide triphosphate hydrolases"/>
    <property type="match status" value="1"/>
</dbReference>
<keyword evidence="4" id="KW-0969">Cilium</keyword>
<dbReference type="GO" id="GO:0016887">
    <property type="term" value="F:ATP hydrolysis activity"/>
    <property type="evidence" value="ECO:0007669"/>
    <property type="project" value="TreeGrafter"/>
</dbReference>
<dbReference type="GO" id="GO:0005829">
    <property type="term" value="C:cytosol"/>
    <property type="evidence" value="ECO:0007669"/>
    <property type="project" value="TreeGrafter"/>
</dbReference>
<dbReference type="PANTHER" id="PTHR43384:SF4">
    <property type="entry name" value="CELLULOSE BIOSYNTHESIS PROTEIN BCSQ-RELATED"/>
    <property type="match status" value="1"/>
</dbReference>
<dbReference type="PIRSF" id="PIRSF003092">
    <property type="entry name" value="MinD"/>
    <property type="match status" value="1"/>
</dbReference>
<proteinExistence type="predicted"/>
<reference evidence="4 5" key="1">
    <citation type="submission" date="2019-03" db="EMBL/GenBank/DDBJ databases">
        <title>Genomic Encyclopedia of Type Strains, Phase IV (KMG-IV): sequencing the most valuable type-strain genomes for metagenomic binning, comparative biology and taxonomic classification.</title>
        <authorList>
            <person name="Goeker M."/>
        </authorList>
    </citation>
    <scope>NUCLEOTIDE SEQUENCE [LARGE SCALE GENOMIC DNA]</scope>
    <source>
        <strain evidence="4 5">DSM 25964</strain>
    </source>
</reference>
<evidence type="ECO:0000313" key="4">
    <source>
        <dbReference type="EMBL" id="TDY65070.1"/>
    </source>
</evidence>
<comment type="caution">
    <text evidence="4">The sequence shown here is derived from an EMBL/GenBank/DDBJ whole genome shotgun (WGS) entry which is preliminary data.</text>
</comment>
<dbReference type="InterPro" id="IPR050625">
    <property type="entry name" value="ParA/MinD_ATPase"/>
</dbReference>